<dbReference type="InterPro" id="IPR050398">
    <property type="entry name" value="HssS/ArlS-like"/>
</dbReference>
<evidence type="ECO:0000256" key="13">
    <source>
        <dbReference type="ARBA" id="ARBA00023136"/>
    </source>
</evidence>
<dbReference type="EMBL" id="CP028923">
    <property type="protein sequence ID" value="QCK14859.1"/>
    <property type="molecule type" value="Genomic_DNA"/>
</dbReference>
<evidence type="ECO:0000256" key="5">
    <source>
        <dbReference type="ARBA" id="ARBA00022553"/>
    </source>
</evidence>
<dbReference type="PROSITE" id="PS50109">
    <property type="entry name" value="HIS_KIN"/>
    <property type="match status" value="1"/>
</dbReference>
<dbReference type="InterPro" id="IPR003660">
    <property type="entry name" value="HAMP_dom"/>
</dbReference>
<feature type="domain" description="Histidine kinase" evidence="15">
    <location>
        <begin position="279"/>
        <end position="497"/>
    </location>
</feature>
<keyword evidence="5" id="KW-0597">Phosphoprotein</keyword>
<dbReference type="InterPro" id="IPR036890">
    <property type="entry name" value="HATPase_C_sf"/>
</dbReference>
<feature type="domain" description="HAMP" evidence="16">
    <location>
        <begin position="212"/>
        <end position="264"/>
    </location>
</feature>
<dbReference type="SUPFAM" id="SSF158472">
    <property type="entry name" value="HAMP domain-like"/>
    <property type="match status" value="1"/>
</dbReference>
<evidence type="ECO:0000256" key="6">
    <source>
        <dbReference type="ARBA" id="ARBA00022679"/>
    </source>
</evidence>
<evidence type="ECO:0000256" key="3">
    <source>
        <dbReference type="ARBA" id="ARBA00012438"/>
    </source>
</evidence>
<dbReference type="SMART" id="SM00304">
    <property type="entry name" value="HAMP"/>
    <property type="match status" value="1"/>
</dbReference>
<keyword evidence="4" id="KW-1003">Cell membrane</keyword>
<evidence type="ECO:0000256" key="4">
    <source>
        <dbReference type="ARBA" id="ARBA00022475"/>
    </source>
</evidence>
<accession>A0A4D7JF69</accession>
<keyword evidence="18" id="KW-1185">Reference proteome</keyword>
<dbReference type="EC" id="2.7.13.3" evidence="3"/>
<keyword evidence="12" id="KW-0902">Two-component regulatory system</keyword>
<keyword evidence="11 14" id="KW-1133">Transmembrane helix</keyword>
<gene>
    <name evidence="17" type="ORF">DCC35_08950</name>
</gene>
<evidence type="ECO:0000259" key="16">
    <source>
        <dbReference type="PROSITE" id="PS50885"/>
    </source>
</evidence>
<dbReference type="PANTHER" id="PTHR45528">
    <property type="entry name" value="SENSOR HISTIDINE KINASE CPXA"/>
    <property type="match status" value="1"/>
</dbReference>
<evidence type="ECO:0000256" key="7">
    <source>
        <dbReference type="ARBA" id="ARBA00022692"/>
    </source>
</evidence>
<dbReference type="RefSeq" id="WP_137090446.1">
    <property type="nucleotide sequence ID" value="NZ_CP028923.1"/>
</dbReference>
<dbReference type="InterPro" id="IPR003661">
    <property type="entry name" value="HisK_dim/P_dom"/>
</dbReference>
<dbReference type="Pfam" id="PF02518">
    <property type="entry name" value="HATPase_c"/>
    <property type="match status" value="1"/>
</dbReference>
<dbReference type="Gene3D" id="6.10.340.10">
    <property type="match status" value="1"/>
</dbReference>
<proteinExistence type="predicted"/>
<keyword evidence="10" id="KW-0067">ATP-binding</keyword>
<dbReference type="SMART" id="SM00387">
    <property type="entry name" value="HATPase_c"/>
    <property type="match status" value="1"/>
</dbReference>
<dbReference type="FunFam" id="1.10.287.130:FF:000001">
    <property type="entry name" value="Two-component sensor histidine kinase"/>
    <property type="match status" value="1"/>
</dbReference>
<dbReference type="CDD" id="cd00082">
    <property type="entry name" value="HisKA"/>
    <property type="match status" value="1"/>
</dbReference>
<evidence type="ECO:0000256" key="11">
    <source>
        <dbReference type="ARBA" id="ARBA00022989"/>
    </source>
</evidence>
<keyword evidence="13 14" id="KW-0472">Membrane</keyword>
<evidence type="ECO:0000256" key="8">
    <source>
        <dbReference type="ARBA" id="ARBA00022741"/>
    </source>
</evidence>
<dbReference type="Pfam" id="PF00512">
    <property type="entry name" value="HisKA"/>
    <property type="match status" value="1"/>
</dbReference>
<evidence type="ECO:0000313" key="18">
    <source>
        <dbReference type="Proteomes" id="UP000298616"/>
    </source>
</evidence>
<dbReference type="InterPro" id="IPR003594">
    <property type="entry name" value="HATPase_dom"/>
</dbReference>
<dbReference type="Gene3D" id="3.30.565.10">
    <property type="entry name" value="Histidine kinase-like ATPase, C-terminal domain"/>
    <property type="match status" value="1"/>
</dbReference>
<evidence type="ECO:0000259" key="15">
    <source>
        <dbReference type="PROSITE" id="PS50109"/>
    </source>
</evidence>
<evidence type="ECO:0000256" key="14">
    <source>
        <dbReference type="SAM" id="Phobius"/>
    </source>
</evidence>
<keyword evidence="8" id="KW-0547">Nucleotide-binding</keyword>
<feature type="transmembrane region" description="Helical" evidence="14">
    <location>
        <begin position="193"/>
        <end position="214"/>
    </location>
</feature>
<dbReference type="PROSITE" id="PS50885">
    <property type="entry name" value="HAMP"/>
    <property type="match status" value="1"/>
</dbReference>
<dbReference type="GO" id="GO:0005886">
    <property type="term" value="C:plasma membrane"/>
    <property type="evidence" value="ECO:0007669"/>
    <property type="project" value="UniProtKB-SubCell"/>
</dbReference>
<dbReference type="SMART" id="SM00388">
    <property type="entry name" value="HisKA"/>
    <property type="match status" value="1"/>
</dbReference>
<sequence length="502" mass="56642">MNIKDTLSIRFIKKLMLTFFFLIILMGSIYVFFSFYFTSKLYDETTQKLNANVANHLIEEKFKDQAPFLPDGSVNKELFGDIMHDMMAVNRSIEVYLLDKSGTILYSVVLDHSDPDAPSQKVDVNPIKKFISTNGSSYITGDDPRNINKKKIFSAAEFNVDGREGYIYIVLEGREQEAVYGSLVTGYFTRMSIGATIITMILTLIVGFAALYYLTRNLRNITNTVKRFSEGDYKIRIQNAENSDLSVLATNFNSMADTIVRNMEEIKSVDNLRRELIANVSHDLRTPLSIMKGYVETLQIKKESLSDSDKENYLMIIQESSDKLSNLITQLFEYSKLESKQIEPEKEPFGITDLAMDIINKFKLKAESKNIEISIEKTSEQLPMVFADISLVERAIQNLVENALKFTPENGQIKLLLSRTDDGVKVTIADSGPGMSEKEQAIVFDRYRQTENNVRQEGVGLGLAIVKKIMELHDTAISIKSGPGKGSAFSFNLKSYQQISGA</sequence>
<dbReference type="FunFam" id="3.30.565.10:FF:000006">
    <property type="entry name" value="Sensor histidine kinase WalK"/>
    <property type="match status" value="1"/>
</dbReference>
<keyword evidence="6" id="KW-0808">Transferase</keyword>
<feature type="transmembrane region" description="Helical" evidence="14">
    <location>
        <begin position="15"/>
        <end position="37"/>
    </location>
</feature>
<name>A0A4D7JF69_9BACT</name>
<evidence type="ECO:0000313" key="17">
    <source>
        <dbReference type="EMBL" id="QCK14859.1"/>
    </source>
</evidence>
<protein>
    <recommendedName>
        <fullName evidence="3">histidine kinase</fullName>
        <ecNumber evidence="3">2.7.13.3</ecNumber>
    </recommendedName>
</protein>
<dbReference type="PRINTS" id="PR00344">
    <property type="entry name" value="BCTRLSENSOR"/>
</dbReference>
<dbReference type="SUPFAM" id="SSF55874">
    <property type="entry name" value="ATPase domain of HSP90 chaperone/DNA topoisomerase II/histidine kinase"/>
    <property type="match status" value="1"/>
</dbReference>
<dbReference type="Gene3D" id="1.10.287.130">
    <property type="match status" value="1"/>
</dbReference>
<dbReference type="InterPro" id="IPR036097">
    <property type="entry name" value="HisK_dim/P_sf"/>
</dbReference>
<comment type="subcellular location">
    <subcellularLocation>
        <location evidence="2">Cell membrane</location>
        <topology evidence="2">Multi-pass membrane protein</topology>
    </subcellularLocation>
</comment>
<dbReference type="OrthoDB" id="9813151at2"/>
<dbReference type="Proteomes" id="UP000298616">
    <property type="component" value="Chromosome"/>
</dbReference>
<dbReference type="InterPro" id="IPR004358">
    <property type="entry name" value="Sig_transdc_His_kin-like_C"/>
</dbReference>
<dbReference type="GO" id="GO:0000155">
    <property type="term" value="F:phosphorelay sensor kinase activity"/>
    <property type="evidence" value="ECO:0007669"/>
    <property type="project" value="InterPro"/>
</dbReference>
<dbReference type="CDD" id="cd06225">
    <property type="entry name" value="HAMP"/>
    <property type="match status" value="1"/>
</dbReference>
<dbReference type="AlphaFoldDB" id="A0A4D7JF69"/>
<reference evidence="17 18" key="1">
    <citation type="submission" date="2018-04" db="EMBL/GenBank/DDBJ databases">
        <title>Complete genome uncultured novel isolate.</title>
        <authorList>
            <person name="Merlino G."/>
        </authorList>
    </citation>
    <scope>NUCLEOTIDE SEQUENCE [LARGE SCALE GENOMIC DNA]</scope>
    <source>
        <strain evidence="18">R1DC9</strain>
    </source>
</reference>
<organism evidence="17 18">
    <name type="scientific">Mangrovivirga cuniculi</name>
    <dbReference type="NCBI Taxonomy" id="2715131"/>
    <lineage>
        <taxon>Bacteria</taxon>
        <taxon>Pseudomonadati</taxon>
        <taxon>Bacteroidota</taxon>
        <taxon>Cytophagia</taxon>
        <taxon>Cytophagales</taxon>
        <taxon>Mangrovivirgaceae</taxon>
        <taxon>Mangrovivirga</taxon>
    </lineage>
</organism>
<dbReference type="SUPFAM" id="SSF47384">
    <property type="entry name" value="Homodimeric domain of signal transducing histidine kinase"/>
    <property type="match status" value="1"/>
</dbReference>
<keyword evidence="7 14" id="KW-0812">Transmembrane</keyword>
<dbReference type="Pfam" id="PF00672">
    <property type="entry name" value="HAMP"/>
    <property type="match status" value="1"/>
</dbReference>
<dbReference type="CDD" id="cd00075">
    <property type="entry name" value="HATPase"/>
    <property type="match status" value="1"/>
</dbReference>
<evidence type="ECO:0000256" key="2">
    <source>
        <dbReference type="ARBA" id="ARBA00004651"/>
    </source>
</evidence>
<dbReference type="InterPro" id="IPR005467">
    <property type="entry name" value="His_kinase_dom"/>
</dbReference>
<dbReference type="PANTHER" id="PTHR45528:SF1">
    <property type="entry name" value="SENSOR HISTIDINE KINASE CPXA"/>
    <property type="match status" value="1"/>
</dbReference>
<keyword evidence="9 17" id="KW-0418">Kinase</keyword>
<dbReference type="KEGG" id="fpf:DCC35_08950"/>
<comment type="catalytic activity">
    <reaction evidence="1">
        <text>ATP + protein L-histidine = ADP + protein N-phospho-L-histidine.</text>
        <dbReference type="EC" id="2.7.13.3"/>
    </reaction>
</comment>
<evidence type="ECO:0000256" key="12">
    <source>
        <dbReference type="ARBA" id="ARBA00023012"/>
    </source>
</evidence>
<dbReference type="GO" id="GO:0005524">
    <property type="term" value="F:ATP binding"/>
    <property type="evidence" value="ECO:0007669"/>
    <property type="project" value="UniProtKB-KW"/>
</dbReference>
<evidence type="ECO:0000256" key="9">
    <source>
        <dbReference type="ARBA" id="ARBA00022777"/>
    </source>
</evidence>
<evidence type="ECO:0000256" key="1">
    <source>
        <dbReference type="ARBA" id="ARBA00000085"/>
    </source>
</evidence>
<evidence type="ECO:0000256" key="10">
    <source>
        <dbReference type="ARBA" id="ARBA00022840"/>
    </source>
</evidence>